<dbReference type="AlphaFoldDB" id="A0A9X0BZ47"/>
<sequence length="411" mass="45100">MSETASVPENRILQYLQDLTSAKKGLPFGQPVAVLASDTVTTTEALVKLACELGPHIAVLQVHADIIDDWSDDTIEQLTYYAKKHGFILWEGSRVLNCTVNFMGRGSADFKTRMAAADFTKRKYTHGTVKVAQWSNLATSWAPGVPLNEQEMDLLIPTLRKAAREAVATTVKTIETEISATNGEEPHYDVETPLSAPSTNGWLEFSSDNFGSALRKSSTISVTESVTLQPHVEPDEGIPPPPLLSRGLALCLPSAIDSAFTSEFRQSTVMAACANHDFVVGFHTCEPLFTSYTRDYLFDLAFQDSLGHSPQMGRDILESIPYLENKHLFALFSLVPMELLASFETDPMRSLNSGISAESETPKSVAQLFHVIDQALKVRNAHRKEQSGSPPQDSLISVGPRLFHVPLVILP</sequence>
<organism evidence="3 4">
    <name type="scientific">Penicillium diatomitis</name>
    <dbReference type="NCBI Taxonomy" id="2819901"/>
    <lineage>
        <taxon>Eukaryota</taxon>
        <taxon>Fungi</taxon>
        <taxon>Dikarya</taxon>
        <taxon>Ascomycota</taxon>
        <taxon>Pezizomycotina</taxon>
        <taxon>Eurotiomycetes</taxon>
        <taxon>Eurotiomycetidae</taxon>
        <taxon>Eurotiales</taxon>
        <taxon>Aspergillaceae</taxon>
        <taxon>Penicillium</taxon>
    </lineage>
</organism>
<dbReference type="RefSeq" id="XP_056792450.1">
    <property type="nucleotide sequence ID" value="XM_056932491.1"/>
</dbReference>
<evidence type="ECO:0008006" key="5">
    <source>
        <dbReference type="Google" id="ProtNLM"/>
    </source>
</evidence>
<protein>
    <recommendedName>
        <fullName evidence="5">Orotidine 5'-phosphate decarboxylase domain-containing protein</fullName>
    </recommendedName>
</protein>
<dbReference type="InterPro" id="IPR013785">
    <property type="entry name" value="Aldolase_TIM"/>
</dbReference>
<comment type="pathway">
    <text evidence="1">Pyrimidine metabolism; UMP biosynthesis via de novo pathway.</text>
</comment>
<proteinExistence type="predicted"/>
<dbReference type="EMBL" id="JAPWDQ010000003">
    <property type="protein sequence ID" value="KAJ5491321.1"/>
    <property type="molecule type" value="Genomic_DNA"/>
</dbReference>
<dbReference type="PANTHER" id="PTHR19278:SF9">
    <property type="entry name" value="URIDINE 5'-MONOPHOSPHATE SYNTHASE"/>
    <property type="match status" value="1"/>
</dbReference>
<evidence type="ECO:0000256" key="1">
    <source>
        <dbReference type="ARBA" id="ARBA00004725"/>
    </source>
</evidence>
<dbReference type="Proteomes" id="UP001148312">
    <property type="component" value="Unassembled WGS sequence"/>
</dbReference>
<reference evidence="3" key="1">
    <citation type="submission" date="2022-12" db="EMBL/GenBank/DDBJ databases">
        <authorList>
            <person name="Petersen C."/>
        </authorList>
    </citation>
    <scope>NUCLEOTIDE SEQUENCE</scope>
    <source>
        <strain evidence="3">IBT 30728</strain>
    </source>
</reference>
<keyword evidence="2" id="KW-0665">Pyrimidine biosynthesis</keyword>
<comment type="caution">
    <text evidence="3">The sequence shown here is derived from an EMBL/GenBank/DDBJ whole genome shotgun (WGS) entry which is preliminary data.</text>
</comment>
<dbReference type="PANTHER" id="PTHR19278">
    <property type="entry name" value="OROTATE PHOSPHORIBOSYLTRANSFERASE"/>
    <property type="match status" value="1"/>
</dbReference>
<reference evidence="3" key="2">
    <citation type="journal article" date="2023" name="IMA Fungus">
        <title>Comparative genomic study of the Penicillium genus elucidates a diverse pangenome and 15 lateral gene transfer events.</title>
        <authorList>
            <person name="Petersen C."/>
            <person name="Sorensen T."/>
            <person name="Nielsen M.R."/>
            <person name="Sondergaard T.E."/>
            <person name="Sorensen J.L."/>
            <person name="Fitzpatrick D.A."/>
            <person name="Frisvad J.C."/>
            <person name="Nielsen K.L."/>
        </authorList>
    </citation>
    <scope>NUCLEOTIDE SEQUENCE</scope>
    <source>
        <strain evidence="3">IBT 30728</strain>
    </source>
</reference>
<accession>A0A9X0BZ47</accession>
<dbReference type="Gene3D" id="3.20.20.70">
    <property type="entry name" value="Aldolase class I"/>
    <property type="match status" value="1"/>
</dbReference>
<evidence type="ECO:0000256" key="2">
    <source>
        <dbReference type="ARBA" id="ARBA00022975"/>
    </source>
</evidence>
<dbReference type="GeneID" id="81622740"/>
<gene>
    <name evidence="3" type="ORF">N7539_002888</name>
</gene>
<dbReference type="GO" id="GO:0019856">
    <property type="term" value="P:pyrimidine nucleobase biosynthetic process"/>
    <property type="evidence" value="ECO:0007669"/>
    <property type="project" value="TreeGrafter"/>
</dbReference>
<evidence type="ECO:0000313" key="4">
    <source>
        <dbReference type="Proteomes" id="UP001148312"/>
    </source>
</evidence>
<dbReference type="GO" id="GO:0006222">
    <property type="term" value="P:UMP biosynthetic process"/>
    <property type="evidence" value="ECO:0007669"/>
    <property type="project" value="TreeGrafter"/>
</dbReference>
<dbReference type="GO" id="GO:0004588">
    <property type="term" value="F:orotate phosphoribosyltransferase activity"/>
    <property type="evidence" value="ECO:0007669"/>
    <property type="project" value="TreeGrafter"/>
</dbReference>
<name>A0A9X0BZ47_9EURO</name>
<keyword evidence="4" id="KW-1185">Reference proteome</keyword>
<evidence type="ECO:0000313" key="3">
    <source>
        <dbReference type="EMBL" id="KAJ5491321.1"/>
    </source>
</evidence>